<feature type="compositionally biased region" description="Basic residues" evidence="1">
    <location>
        <begin position="25"/>
        <end position="34"/>
    </location>
</feature>
<feature type="region of interest" description="Disordered" evidence="1">
    <location>
        <begin position="1"/>
        <end position="70"/>
    </location>
</feature>
<dbReference type="EnsemblPlants" id="Ma10_t30370.2">
    <property type="protein sequence ID" value="Ma10_p30370.2"/>
    <property type="gene ID" value="Ma10_g30370"/>
</dbReference>
<evidence type="ECO:0000313" key="3">
    <source>
        <dbReference type="EMBL" id="CAG1855045.1"/>
    </source>
</evidence>
<feature type="compositionally biased region" description="Basic and acidic residues" evidence="1">
    <location>
        <begin position="35"/>
        <end position="46"/>
    </location>
</feature>
<protein>
    <submittedName>
        <fullName evidence="3">(wild Malaysian banana) hypothetical protein</fullName>
    </submittedName>
</protein>
<dbReference type="Pfam" id="PF17780">
    <property type="entry name" value="OCRE"/>
    <property type="match status" value="1"/>
</dbReference>
<dbReference type="OMA" id="KWYSYNE"/>
<feature type="compositionally biased region" description="Low complexity" evidence="1">
    <location>
        <begin position="334"/>
        <end position="346"/>
    </location>
</feature>
<feature type="domain" description="OCRE" evidence="2">
    <location>
        <begin position="354"/>
        <end position="401"/>
    </location>
</feature>
<reference evidence="3" key="1">
    <citation type="submission" date="2021-03" db="EMBL/GenBank/DDBJ databases">
        <authorList>
            <consortium name="Genoscope - CEA"/>
            <person name="William W."/>
        </authorList>
    </citation>
    <scope>NUCLEOTIDE SEQUENCE</scope>
    <source>
        <strain evidence="3">Doubled-haploid Pahang</strain>
    </source>
</reference>
<dbReference type="InterPro" id="IPR041591">
    <property type="entry name" value="OCRE"/>
</dbReference>
<feature type="compositionally biased region" description="Polar residues" evidence="1">
    <location>
        <begin position="292"/>
        <end position="301"/>
    </location>
</feature>
<dbReference type="AlphaFoldDB" id="A0A804L204"/>
<dbReference type="Proteomes" id="UP000012960">
    <property type="component" value="Unplaced"/>
</dbReference>
<evidence type="ECO:0000259" key="2">
    <source>
        <dbReference type="Pfam" id="PF17780"/>
    </source>
</evidence>
<evidence type="ECO:0000313" key="4">
    <source>
        <dbReference type="EnsemblPlants" id="Ma10_p30370.2"/>
    </source>
</evidence>
<sequence>MAETSKKRPLPPDEFDSPPPEQRRARFPKGKKAKRGSEDLPFHGDGGDGNWMDPQLAAKERAKRRNQTRENEVLGDQVDVFSGEIQYEQDNVNFEDDGIQIEPFNLKQEREEGYFDANGNFVEYTRQNEIKDAWLDNVEVDTRFVGKFQPKSTAEEVYEDLSSDDIGKIKRRIADALQPGETIIQALKRLKGTSTDKKAKMLDATKQIFDQLTEDAMKLMENGDYNVYYEEQETFAREAEGYERLTRAKADTTGTKGIISESDCAEDIFSDGMQHGEQKSEIWDIHPRPSAVNVSVQQASPDDSGDKIDMFGDEENANENLPVPSAEQADQPTSGSLGSSQDLGSGAVSHGGDGNDYVFDETSGYYYSSSLGYYYDPTSGMYCCGATGTWYTFDEHSGTYTEIQSSTTES</sequence>
<keyword evidence="5" id="KW-1185">Reference proteome</keyword>
<evidence type="ECO:0000313" key="5">
    <source>
        <dbReference type="Proteomes" id="UP000012960"/>
    </source>
</evidence>
<dbReference type="InterPro" id="IPR039905">
    <property type="entry name" value="CD2BP2/Lin1"/>
</dbReference>
<name>A0A804L204_MUSAM</name>
<dbReference type="InParanoid" id="A0A804L204"/>
<dbReference type="Gramene" id="Ma10_t30370.2">
    <property type="protein sequence ID" value="Ma10_p30370.2"/>
    <property type="gene ID" value="Ma10_g30370"/>
</dbReference>
<dbReference type="EMBL" id="HG996476">
    <property type="protein sequence ID" value="CAG1855045.1"/>
    <property type="molecule type" value="Genomic_DNA"/>
</dbReference>
<dbReference type="PANTHER" id="PTHR13138">
    <property type="entry name" value="PROTEIN LIN1"/>
    <property type="match status" value="1"/>
</dbReference>
<reference evidence="4" key="2">
    <citation type="submission" date="2021-05" db="UniProtKB">
        <authorList>
            <consortium name="EnsemblPlants"/>
        </authorList>
    </citation>
    <scope>IDENTIFICATION</scope>
    <source>
        <strain evidence="4">subsp. malaccensis</strain>
    </source>
</reference>
<dbReference type="GO" id="GO:0005682">
    <property type="term" value="C:U5 snRNP"/>
    <property type="evidence" value="ECO:0000318"/>
    <property type="project" value="GO_Central"/>
</dbReference>
<organism evidence="4 5">
    <name type="scientific">Musa acuminata subsp. malaccensis</name>
    <name type="common">Wild banana</name>
    <name type="synonym">Musa malaccensis</name>
    <dbReference type="NCBI Taxonomy" id="214687"/>
    <lineage>
        <taxon>Eukaryota</taxon>
        <taxon>Viridiplantae</taxon>
        <taxon>Streptophyta</taxon>
        <taxon>Embryophyta</taxon>
        <taxon>Tracheophyta</taxon>
        <taxon>Spermatophyta</taxon>
        <taxon>Magnoliopsida</taxon>
        <taxon>Liliopsida</taxon>
        <taxon>Zingiberales</taxon>
        <taxon>Musaceae</taxon>
        <taxon>Musa</taxon>
    </lineage>
</organism>
<evidence type="ECO:0000256" key="1">
    <source>
        <dbReference type="SAM" id="MobiDB-lite"/>
    </source>
</evidence>
<proteinExistence type="predicted"/>
<feature type="region of interest" description="Disordered" evidence="1">
    <location>
        <begin position="292"/>
        <end position="354"/>
    </location>
</feature>
<dbReference type="PANTHER" id="PTHR13138:SF3">
    <property type="entry name" value="CD2 ANTIGEN CYTOPLASMIC TAIL-BINDING PROTEIN 2"/>
    <property type="match status" value="1"/>
</dbReference>
<gene>
    <name evidence="3" type="ORF">GSMUA_332710.1</name>
</gene>
<accession>A0A804L204</accession>
<dbReference type="OrthoDB" id="331341at2759"/>